<evidence type="ECO:0000313" key="2">
    <source>
        <dbReference type="Proteomes" id="UP000008694"/>
    </source>
</evidence>
<dbReference type="Proteomes" id="UP000008694">
    <property type="component" value="Unassembled WGS sequence"/>
</dbReference>
<sequence length="109" mass="12636">MVFRSTILTNSFVFSVDSSYLQPTNVPVLVVFSDQRCRRSMENSNVYISESSFGSIIFRFLICFFSLERLDNDGFADLSDCISLAFDLNIWTKNLMFCVRHWFSKSLIS</sequence>
<protein>
    <submittedName>
        <fullName evidence="1">Uncharacterized protein</fullName>
    </submittedName>
</protein>
<dbReference type="AlphaFoldDB" id="D7L1Y8"/>
<organism evidence="2">
    <name type="scientific">Arabidopsis lyrata subsp. lyrata</name>
    <name type="common">Lyre-leaved rock-cress</name>
    <dbReference type="NCBI Taxonomy" id="81972"/>
    <lineage>
        <taxon>Eukaryota</taxon>
        <taxon>Viridiplantae</taxon>
        <taxon>Streptophyta</taxon>
        <taxon>Embryophyta</taxon>
        <taxon>Tracheophyta</taxon>
        <taxon>Spermatophyta</taxon>
        <taxon>Magnoliopsida</taxon>
        <taxon>eudicotyledons</taxon>
        <taxon>Gunneridae</taxon>
        <taxon>Pentapetalae</taxon>
        <taxon>rosids</taxon>
        <taxon>malvids</taxon>
        <taxon>Brassicales</taxon>
        <taxon>Brassicaceae</taxon>
        <taxon>Camelineae</taxon>
        <taxon>Arabidopsis</taxon>
    </lineage>
</organism>
<dbReference type="HOGENOM" id="CLU_2187528_0_0_1"/>
<accession>D7L1Y8</accession>
<reference evidence="2" key="1">
    <citation type="journal article" date="2011" name="Nat. Genet.">
        <title>The Arabidopsis lyrata genome sequence and the basis of rapid genome size change.</title>
        <authorList>
            <person name="Hu T.T."/>
            <person name="Pattyn P."/>
            <person name="Bakker E.G."/>
            <person name="Cao J."/>
            <person name="Cheng J.-F."/>
            <person name="Clark R.M."/>
            <person name="Fahlgren N."/>
            <person name="Fawcett J.A."/>
            <person name="Grimwood J."/>
            <person name="Gundlach H."/>
            <person name="Haberer G."/>
            <person name="Hollister J.D."/>
            <person name="Ossowski S."/>
            <person name="Ottilar R.P."/>
            <person name="Salamov A.A."/>
            <person name="Schneeberger K."/>
            <person name="Spannagl M."/>
            <person name="Wang X."/>
            <person name="Yang L."/>
            <person name="Nasrallah M.E."/>
            <person name="Bergelson J."/>
            <person name="Carrington J.C."/>
            <person name="Gaut B.S."/>
            <person name="Schmutz J."/>
            <person name="Mayer K.F.X."/>
            <person name="Van de Peer Y."/>
            <person name="Grigoriev I.V."/>
            <person name="Nordborg M."/>
            <person name="Weigel D."/>
            <person name="Guo Y.-L."/>
        </authorList>
    </citation>
    <scope>NUCLEOTIDE SEQUENCE [LARGE SCALE GENOMIC DNA]</scope>
    <source>
        <strain evidence="2">cv. MN47</strain>
    </source>
</reference>
<evidence type="ECO:0000313" key="1">
    <source>
        <dbReference type="EMBL" id="EFH62508.1"/>
    </source>
</evidence>
<gene>
    <name evidence="1" type="ORF">ARALYDRAFT_900343</name>
</gene>
<keyword evidence="2" id="KW-1185">Reference proteome</keyword>
<proteinExistence type="predicted"/>
<dbReference type="EMBL" id="GL348715">
    <property type="protein sequence ID" value="EFH62508.1"/>
    <property type="molecule type" value="Genomic_DNA"/>
</dbReference>
<name>D7L1Y8_ARALL</name>
<dbReference type="Gramene" id="scaffold_304313.1">
    <property type="protein sequence ID" value="scaffold_304313.1"/>
    <property type="gene ID" value="scaffold_304313.1"/>
</dbReference>